<dbReference type="AlphaFoldDB" id="A0A843TJC9"/>
<sequence length="173" mass="18694">MRLRGSSCAVLSGLDTGIMNEYVVCLVGGTVVVEVLRWYLVVVGVEVELCSIEVVFEAYSLGSGLPWFAYEAYGLGASVVGRTSGAVLVIGVVEDLYHQQLSRSSHCVSLCSLGMLLEEGVGLPYQWSVQQVTADRNRRNTQQEEDDEDGEGKMGVTIREEKRDGAGGGKELV</sequence>
<reference evidence="2" key="1">
    <citation type="submission" date="2017-07" db="EMBL/GenBank/DDBJ databases">
        <title>Taro Niue Genome Assembly and Annotation.</title>
        <authorList>
            <person name="Atibalentja N."/>
            <person name="Keating K."/>
            <person name="Fields C.J."/>
        </authorList>
    </citation>
    <scope>NUCLEOTIDE SEQUENCE</scope>
    <source>
        <strain evidence="2">Niue_2</strain>
        <tissue evidence="2">Leaf</tissue>
    </source>
</reference>
<dbReference type="EMBL" id="NMUH01000020">
    <property type="protein sequence ID" value="MQL68699.1"/>
    <property type="molecule type" value="Genomic_DNA"/>
</dbReference>
<keyword evidence="3" id="KW-1185">Reference proteome</keyword>
<organism evidence="2 3">
    <name type="scientific">Colocasia esculenta</name>
    <name type="common">Wild taro</name>
    <name type="synonym">Arum esculentum</name>
    <dbReference type="NCBI Taxonomy" id="4460"/>
    <lineage>
        <taxon>Eukaryota</taxon>
        <taxon>Viridiplantae</taxon>
        <taxon>Streptophyta</taxon>
        <taxon>Embryophyta</taxon>
        <taxon>Tracheophyta</taxon>
        <taxon>Spermatophyta</taxon>
        <taxon>Magnoliopsida</taxon>
        <taxon>Liliopsida</taxon>
        <taxon>Araceae</taxon>
        <taxon>Aroideae</taxon>
        <taxon>Colocasieae</taxon>
        <taxon>Colocasia</taxon>
    </lineage>
</organism>
<name>A0A843TJC9_COLES</name>
<evidence type="ECO:0000313" key="2">
    <source>
        <dbReference type="EMBL" id="MQL68699.1"/>
    </source>
</evidence>
<accession>A0A843TJC9</accession>
<comment type="caution">
    <text evidence="2">The sequence shown here is derived from an EMBL/GenBank/DDBJ whole genome shotgun (WGS) entry which is preliminary data.</text>
</comment>
<evidence type="ECO:0000256" key="1">
    <source>
        <dbReference type="SAM" id="MobiDB-lite"/>
    </source>
</evidence>
<feature type="region of interest" description="Disordered" evidence="1">
    <location>
        <begin position="134"/>
        <end position="173"/>
    </location>
</feature>
<protein>
    <submittedName>
        <fullName evidence="2">Uncharacterized protein</fullName>
    </submittedName>
</protein>
<evidence type="ECO:0000313" key="3">
    <source>
        <dbReference type="Proteomes" id="UP000652761"/>
    </source>
</evidence>
<dbReference type="Proteomes" id="UP000652761">
    <property type="component" value="Unassembled WGS sequence"/>
</dbReference>
<proteinExistence type="predicted"/>
<gene>
    <name evidence="2" type="ORF">Taro_001004</name>
</gene>